<dbReference type="GO" id="GO:0008360">
    <property type="term" value="P:regulation of cell shape"/>
    <property type="evidence" value="ECO:0007669"/>
    <property type="project" value="UniProtKB-UniRule"/>
</dbReference>
<dbReference type="Gene3D" id="3.30.420.40">
    <property type="match status" value="3"/>
</dbReference>
<feature type="binding site" evidence="6">
    <location>
        <begin position="213"/>
        <end position="216"/>
    </location>
    <ligand>
        <name>ATP</name>
        <dbReference type="ChEBI" id="CHEBI:30616"/>
    </ligand>
</feature>
<dbReference type="NCBIfam" id="NF010539">
    <property type="entry name" value="PRK13927.1"/>
    <property type="match status" value="1"/>
</dbReference>
<dbReference type="CDD" id="cd10225">
    <property type="entry name" value="ASKHA_NBD_MreB-like"/>
    <property type="match status" value="1"/>
</dbReference>
<evidence type="ECO:0000313" key="8">
    <source>
        <dbReference type="Proteomes" id="UP000710385"/>
    </source>
</evidence>
<dbReference type="Proteomes" id="UP000710385">
    <property type="component" value="Unassembled WGS sequence"/>
</dbReference>
<comment type="subcellular location">
    <subcellularLocation>
        <location evidence="6">Cytoplasm</location>
    </subcellularLocation>
    <text evidence="6">Membrane-associated.</text>
</comment>
<dbReference type="AlphaFoldDB" id="A0A928TPU4"/>
<keyword evidence="1 6" id="KW-0963">Cytoplasm</keyword>
<evidence type="ECO:0000256" key="5">
    <source>
        <dbReference type="ARBA" id="ARBA00023458"/>
    </source>
</evidence>
<dbReference type="InterPro" id="IPR056546">
    <property type="entry name" value="MreB_MamK-like"/>
</dbReference>
<dbReference type="InterPro" id="IPR004753">
    <property type="entry name" value="MreB"/>
</dbReference>
<sequence>MFGSIMGYLSKDLGIDLGTANTLIHSRGQGIVVNEPSVVAINTRNGQILAVGHEARAMLGKTPPNVLVSRPLQRGIIADFEVTEKMLRYFFEKLHRETTAFIPRPRVVVGVPLDVTEVERKAVGDAVLSAGAREVHLIEEPMAAAIGAGMPITDPVGNMIIDMGGGTTEIAVISLSGVVTAKSIPIAGDELNRNIIQYAREVFNLLLGEKVAEEIKIDIGSAIDIAETLEAPMRGRDLLSGLPREITVNDEQIREAMGRSVRAIVEHVKSILEITPPELVADIYRRGIVLTGGGAMLRGMDGAISQGTGLPVRITDEPLMAVVRGTGLLLEDAKLLHDVEIPLQEVMR</sequence>
<dbReference type="GO" id="GO:0005737">
    <property type="term" value="C:cytoplasm"/>
    <property type="evidence" value="ECO:0007669"/>
    <property type="project" value="UniProtKB-SubCell"/>
</dbReference>
<accession>A0A928TPU4</accession>
<evidence type="ECO:0000256" key="2">
    <source>
        <dbReference type="ARBA" id="ARBA00022741"/>
    </source>
</evidence>
<evidence type="ECO:0000256" key="3">
    <source>
        <dbReference type="ARBA" id="ARBA00022840"/>
    </source>
</evidence>
<dbReference type="NCBIfam" id="TIGR00904">
    <property type="entry name" value="mreB"/>
    <property type="match status" value="1"/>
</dbReference>
<keyword evidence="4 6" id="KW-0133">Cell shape</keyword>
<comment type="subunit">
    <text evidence="6">Forms polymers.</text>
</comment>
<name>A0A928TPU4_UNCKA</name>
<evidence type="ECO:0000256" key="4">
    <source>
        <dbReference type="ARBA" id="ARBA00022960"/>
    </source>
</evidence>
<comment type="function">
    <text evidence="6">Forms membrane-associated dynamic filaments that are essential for cell shape determination. Acts by regulating cell wall synthesis and cell elongation, and thus cell shape. A feedback loop between cell geometry and MreB localization may maintain elongated cell shape by targeting cell wall growth to regions of negative cell wall curvature.</text>
</comment>
<dbReference type="PANTHER" id="PTHR42749:SF1">
    <property type="entry name" value="CELL SHAPE-DETERMINING PROTEIN MREB"/>
    <property type="match status" value="1"/>
</dbReference>
<comment type="caution">
    <text evidence="7">The sequence shown here is derived from an EMBL/GenBank/DDBJ whole genome shotgun (WGS) entry which is preliminary data.</text>
</comment>
<keyword evidence="2 6" id="KW-0547">Nucleotide-binding</keyword>
<dbReference type="InterPro" id="IPR043129">
    <property type="entry name" value="ATPase_NBD"/>
</dbReference>
<dbReference type="SUPFAM" id="SSF53067">
    <property type="entry name" value="Actin-like ATPase domain"/>
    <property type="match status" value="2"/>
</dbReference>
<dbReference type="PANTHER" id="PTHR42749">
    <property type="entry name" value="CELL SHAPE-DETERMINING PROTEIN MREB"/>
    <property type="match status" value="1"/>
</dbReference>
<proteinExistence type="inferred from homology"/>
<evidence type="ECO:0000313" key="7">
    <source>
        <dbReference type="EMBL" id="MBE7524856.1"/>
    </source>
</evidence>
<dbReference type="Pfam" id="PF06723">
    <property type="entry name" value="MreB_Mbl"/>
    <property type="match status" value="1"/>
</dbReference>
<feature type="binding site" evidence="6">
    <location>
        <begin position="165"/>
        <end position="167"/>
    </location>
    <ligand>
        <name>ATP</name>
        <dbReference type="ChEBI" id="CHEBI:30616"/>
    </ligand>
</feature>
<dbReference type="GO" id="GO:0000902">
    <property type="term" value="P:cell morphogenesis"/>
    <property type="evidence" value="ECO:0007669"/>
    <property type="project" value="InterPro"/>
</dbReference>
<organism evidence="7 8">
    <name type="scientific">candidate division WWE3 bacterium</name>
    <dbReference type="NCBI Taxonomy" id="2053526"/>
    <lineage>
        <taxon>Bacteria</taxon>
        <taxon>Katanobacteria</taxon>
    </lineage>
</organism>
<dbReference type="GO" id="GO:0005524">
    <property type="term" value="F:ATP binding"/>
    <property type="evidence" value="ECO:0007669"/>
    <property type="project" value="UniProtKB-KW"/>
</dbReference>
<evidence type="ECO:0000256" key="6">
    <source>
        <dbReference type="HAMAP-Rule" id="MF_02207"/>
    </source>
</evidence>
<dbReference type="PRINTS" id="PR01652">
    <property type="entry name" value="SHAPEPROTEIN"/>
</dbReference>
<comment type="caution">
    <text evidence="6">Lacks conserved residue(s) required for the propagation of feature annotation.</text>
</comment>
<dbReference type="HAMAP" id="MF_02207">
    <property type="entry name" value="MreB"/>
    <property type="match status" value="1"/>
</dbReference>
<evidence type="ECO:0000256" key="1">
    <source>
        <dbReference type="ARBA" id="ARBA00022490"/>
    </source>
</evidence>
<keyword evidence="3 6" id="KW-0067">ATP-binding</keyword>
<protein>
    <recommendedName>
        <fullName evidence="6">Cell shape-determining protein MreB</fullName>
    </recommendedName>
</protein>
<feature type="binding site" evidence="6">
    <location>
        <begin position="19"/>
        <end position="21"/>
    </location>
    <ligand>
        <name>ATP</name>
        <dbReference type="ChEBI" id="CHEBI:30616"/>
    </ligand>
</feature>
<gene>
    <name evidence="6" type="primary">mreB</name>
    <name evidence="7" type="ORF">HS096_00440</name>
</gene>
<reference evidence="7" key="1">
    <citation type="submission" date="2020-05" db="EMBL/GenBank/DDBJ databases">
        <title>High-Quality Genomes of Partial-Nitritation/Anammox System by Hierarchical Clustering Based Hybrid Assembly.</title>
        <authorList>
            <person name="Liu L."/>
            <person name="Wang Y."/>
            <person name="Che Y."/>
            <person name="Chen Y."/>
            <person name="Xia Y."/>
            <person name="Luo R."/>
            <person name="Cheng S.H."/>
            <person name="Zheng C."/>
            <person name="Zhang T."/>
        </authorList>
    </citation>
    <scope>NUCLEOTIDE SEQUENCE</scope>
    <source>
        <strain evidence="7">H1_PAT1</strain>
    </source>
</reference>
<dbReference type="EMBL" id="JABTTY010000001">
    <property type="protein sequence ID" value="MBE7524856.1"/>
    <property type="molecule type" value="Genomic_DNA"/>
</dbReference>
<comment type="similarity">
    <text evidence="5 6">Belongs to the FtsA/MreB family.</text>
</comment>